<proteinExistence type="predicted"/>
<dbReference type="OrthoDB" id="6188020at2759"/>
<evidence type="ECO:0000313" key="2">
    <source>
        <dbReference type="Proteomes" id="UP000694844"/>
    </source>
</evidence>
<feature type="transmembrane region" description="Helical" evidence="1">
    <location>
        <begin position="7"/>
        <end position="30"/>
    </location>
</feature>
<protein>
    <submittedName>
        <fullName evidence="3 4">Uncharacterized protein LOC111104211</fullName>
    </submittedName>
</protein>
<evidence type="ECO:0000313" key="3">
    <source>
        <dbReference type="RefSeq" id="XP_022293756.1"/>
    </source>
</evidence>
<feature type="transmembrane region" description="Helical" evidence="1">
    <location>
        <begin position="149"/>
        <end position="174"/>
    </location>
</feature>
<keyword evidence="2" id="KW-1185">Reference proteome</keyword>
<keyword evidence="1" id="KW-0472">Membrane</keyword>
<feature type="transmembrane region" description="Helical" evidence="1">
    <location>
        <begin position="120"/>
        <end position="143"/>
    </location>
</feature>
<dbReference type="KEGG" id="cvn:111104211"/>
<keyword evidence="1" id="KW-1133">Transmembrane helix</keyword>
<evidence type="ECO:0000313" key="5">
    <source>
        <dbReference type="RefSeq" id="XP_022293758.1"/>
    </source>
</evidence>
<sequence length="202" mass="22349">MSDAVFGCFACIACVVIVLFNVGCFTPNWITLEETKMSNSTTVKNFTNATSTTTITRTCHHGLFYSIDCPESAKVFDETLIGLNIAISACLSGIPIFWSCIACILCCCGDSDESCADGCCSFYTFFYAFGGLLGLVSSSMVIAKYDTSLLGWSFFLTVAAIAIVLFQVVLMLTYSIHSRGSKEKCSVFLVYRRRHYKRHYKR</sequence>
<evidence type="ECO:0000313" key="4">
    <source>
        <dbReference type="RefSeq" id="XP_022293757.1"/>
    </source>
</evidence>
<keyword evidence="1" id="KW-0812">Transmembrane</keyword>
<gene>
    <name evidence="3 4 5" type="primary">LOC111104211</name>
</gene>
<organism evidence="2 4">
    <name type="scientific">Crassostrea virginica</name>
    <name type="common">Eastern oyster</name>
    <dbReference type="NCBI Taxonomy" id="6565"/>
    <lineage>
        <taxon>Eukaryota</taxon>
        <taxon>Metazoa</taxon>
        <taxon>Spiralia</taxon>
        <taxon>Lophotrochozoa</taxon>
        <taxon>Mollusca</taxon>
        <taxon>Bivalvia</taxon>
        <taxon>Autobranchia</taxon>
        <taxon>Pteriomorphia</taxon>
        <taxon>Ostreida</taxon>
        <taxon>Ostreoidea</taxon>
        <taxon>Ostreidae</taxon>
        <taxon>Crassostrea</taxon>
    </lineage>
</organism>
<dbReference type="RefSeq" id="XP_022293758.1">
    <property type="nucleotide sequence ID" value="XM_022438050.1"/>
</dbReference>
<dbReference type="RefSeq" id="XP_022293757.1">
    <property type="nucleotide sequence ID" value="XM_022438049.1"/>
</dbReference>
<dbReference type="RefSeq" id="XP_022293756.1">
    <property type="nucleotide sequence ID" value="XM_022438048.1"/>
</dbReference>
<reference evidence="3 4" key="1">
    <citation type="submission" date="2025-04" db="UniProtKB">
        <authorList>
            <consortium name="RefSeq"/>
        </authorList>
    </citation>
    <scope>IDENTIFICATION</scope>
    <source>
        <tissue evidence="3 4">Whole sample</tissue>
    </source>
</reference>
<dbReference type="Proteomes" id="UP000694844">
    <property type="component" value="Chromosome 7"/>
</dbReference>
<name>A0A8B8AQJ5_CRAVI</name>
<dbReference type="GeneID" id="111104211"/>
<accession>A0A8B8AQJ5</accession>
<feature type="transmembrane region" description="Helical" evidence="1">
    <location>
        <begin position="85"/>
        <end position="108"/>
    </location>
</feature>
<dbReference type="AlphaFoldDB" id="A0A8B8AQJ5"/>
<evidence type="ECO:0000256" key="1">
    <source>
        <dbReference type="SAM" id="Phobius"/>
    </source>
</evidence>